<proteinExistence type="predicted"/>
<evidence type="ECO:0000313" key="3">
    <source>
        <dbReference type="EMBL" id="QDU78121.1"/>
    </source>
</evidence>
<dbReference type="Proteomes" id="UP000318626">
    <property type="component" value="Chromosome"/>
</dbReference>
<dbReference type="Gene3D" id="3.40.710.10">
    <property type="entry name" value="DD-peptidase/beta-lactamase superfamily"/>
    <property type="match status" value="1"/>
</dbReference>
<dbReference type="InterPro" id="IPR001466">
    <property type="entry name" value="Beta-lactam-related"/>
</dbReference>
<organism evidence="3 4">
    <name type="scientific">Bremerella volcania</name>
    <dbReference type="NCBI Taxonomy" id="2527984"/>
    <lineage>
        <taxon>Bacteria</taxon>
        <taxon>Pseudomonadati</taxon>
        <taxon>Planctomycetota</taxon>
        <taxon>Planctomycetia</taxon>
        <taxon>Pirellulales</taxon>
        <taxon>Pirellulaceae</taxon>
        <taxon>Bremerella</taxon>
    </lineage>
</organism>
<accession>A0A518CFX7</accession>
<dbReference type="InterPro" id="IPR006311">
    <property type="entry name" value="TAT_signal"/>
</dbReference>
<keyword evidence="4" id="KW-1185">Reference proteome</keyword>
<name>A0A518CFX7_9BACT</name>
<evidence type="ECO:0000259" key="2">
    <source>
        <dbReference type="Pfam" id="PF00144"/>
    </source>
</evidence>
<gene>
    <name evidence="3" type="primary">pbpE</name>
    <name evidence="3" type="ORF">Pan97_52020</name>
</gene>
<feature type="signal peptide" evidence="1">
    <location>
        <begin position="1"/>
        <end position="33"/>
    </location>
</feature>
<sequence length="437" mass="47888" precursor="true">MNAPCNRRRFLTRLGAALSVSGLGAWSAGRSEAAENVTSTGQSLPGLAAYDLLMEKFFQENEPLGASLAVAYRGRLVYAKGFGFADLARESHVQPTSLFRIASLTKPITAVAVMKLAEQGKLTLDQPIVPLLNLDFLPEDAQEWADPRLAEITVRQCLQHTGGFDKEVSGDPFAISRPVKVALGVDFPLSKEDLLRFALTRKLDFDPGQKSAYANIGYLMLGRLIEQQSDQAYDEYVQQQVLHPLGIRRMQLARTLKEDAAEGEVQYRDSKGRTGANVLGLESTQWVPYPYGIERIENLAPVGGWLASSIDLVRFTSGLFFPTGDPILSRASLKTMFAPPKIDGKKFSGNEAYYACGWLTRPSPDSHLPWTCWHTGSLTGVSTLLVSRADGVSWCVLFNQDRAPDGQAYASKIDGPLHAPANSASNWPEGDLFAQYL</sequence>
<evidence type="ECO:0000313" key="4">
    <source>
        <dbReference type="Proteomes" id="UP000318626"/>
    </source>
</evidence>
<dbReference type="KEGG" id="bvo:Pan97_52020"/>
<dbReference type="OrthoDB" id="9797709at2"/>
<reference evidence="4" key="1">
    <citation type="submission" date="2019-02" db="EMBL/GenBank/DDBJ databases">
        <title>Deep-cultivation of Planctomycetes and their phenomic and genomic characterization uncovers novel biology.</title>
        <authorList>
            <person name="Wiegand S."/>
            <person name="Jogler M."/>
            <person name="Boedeker C."/>
            <person name="Pinto D."/>
            <person name="Vollmers J."/>
            <person name="Rivas-Marin E."/>
            <person name="Kohn T."/>
            <person name="Peeters S.H."/>
            <person name="Heuer A."/>
            <person name="Rast P."/>
            <person name="Oberbeckmann S."/>
            <person name="Bunk B."/>
            <person name="Jeske O."/>
            <person name="Meyerdierks A."/>
            <person name="Storesund J.E."/>
            <person name="Kallscheuer N."/>
            <person name="Luecker S."/>
            <person name="Lage O.M."/>
            <person name="Pohl T."/>
            <person name="Merkel B.J."/>
            <person name="Hornburger P."/>
            <person name="Mueller R.-W."/>
            <person name="Bruemmer F."/>
            <person name="Labrenz M."/>
            <person name="Spormann A.M."/>
            <person name="Op den Camp H."/>
            <person name="Overmann J."/>
            <person name="Amann R."/>
            <person name="Jetten M.S.M."/>
            <person name="Mascher T."/>
            <person name="Medema M.H."/>
            <person name="Devos D.P."/>
            <person name="Kaster A.-K."/>
            <person name="Ovreas L."/>
            <person name="Rohde M."/>
            <person name="Galperin M.Y."/>
            <person name="Jogler C."/>
        </authorList>
    </citation>
    <scope>NUCLEOTIDE SEQUENCE [LARGE SCALE GENOMIC DNA]</scope>
    <source>
        <strain evidence="4">Pan97</strain>
    </source>
</reference>
<dbReference type="PROSITE" id="PS51318">
    <property type="entry name" value="TAT"/>
    <property type="match status" value="1"/>
</dbReference>
<dbReference type="PANTHER" id="PTHR46825">
    <property type="entry name" value="D-ALANYL-D-ALANINE-CARBOXYPEPTIDASE/ENDOPEPTIDASE AMPH"/>
    <property type="match status" value="1"/>
</dbReference>
<dbReference type="RefSeq" id="WP_144977699.1">
    <property type="nucleotide sequence ID" value="NZ_CP036289.1"/>
</dbReference>
<dbReference type="SUPFAM" id="SSF56601">
    <property type="entry name" value="beta-lactamase/transpeptidase-like"/>
    <property type="match status" value="1"/>
</dbReference>
<feature type="domain" description="Beta-lactamase-related" evidence="2">
    <location>
        <begin position="60"/>
        <end position="406"/>
    </location>
</feature>
<evidence type="ECO:0000256" key="1">
    <source>
        <dbReference type="SAM" id="SignalP"/>
    </source>
</evidence>
<dbReference type="EMBL" id="CP036289">
    <property type="protein sequence ID" value="QDU78121.1"/>
    <property type="molecule type" value="Genomic_DNA"/>
</dbReference>
<keyword evidence="1" id="KW-0732">Signal</keyword>
<feature type="chain" id="PRO_5022173541" evidence="1">
    <location>
        <begin position="34"/>
        <end position="437"/>
    </location>
</feature>
<protein>
    <submittedName>
        <fullName evidence="3">Penicillin-binding protein 4</fullName>
    </submittedName>
</protein>
<dbReference type="InterPro" id="IPR012338">
    <property type="entry name" value="Beta-lactam/transpept-like"/>
</dbReference>
<dbReference type="PANTHER" id="PTHR46825:SF9">
    <property type="entry name" value="BETA-LACTAMASE-RELATED DOMAIN-CONTAINING PROTEIN"/>
    <property type="match status" value="1"/>
</dbReference>
<dbReference type="AlphaFoldDB" id="A0A518CFX7"/>
<dbReference type="InterPro" id="IPR050491">
    <property type="entry name" value="AmpC-like"/>
</dbReference>
<dbReference type="Pfam" id="PF00144">
    <property type="entry name" value="Beta-lactamase"/>
    <property type="match status" value="1"/>
</dbReference>